<dbReference type="GO" id="GO:0005829">
    <property type="term" value="C:cytosol"/>
    <property type="evidence" value="ECO:0007669"/>
    <property type="project" value="TreeGrafter"/>
</dbReference>
<feature type="domain" description="UvrD-like helicase ATP-binding" evidence="11">
    <location>
        <begin position="5"/>
        <end position="176"/>
    </location>
</feature>
<evidence type="ECO:0000256" key="7">
    <source>
        <dbReference type="ARBA" id="ARBA00034617"/>
    </source>
</evidence>
<keyword evidence="4 10" id="KW-0067">ATP-binding</keyword>
<dbReference type="Proteomes" id="UP000727506">
    <property type="component" value="Unassembled WGS sequence"/>
</dbReference>
<dbReference type="GO" id="GO:0000725">
    <property type="term" value="P:recombinational repair"/>
    <property type="evidence" value="ECO:0007669"/>
    <property type="project" value="TreeGrafter"/>
</dbReference>
<feature type="non-terminal residue" evidence="12">
    <location>
        <position position="176"/>
    </location>
</feature>
<keyword evidence="1 10" id="KW-0547">Nucleotide-binding</keyword>
<dbReference type="GO" id="GO:0033202">
    <property type="term" value="C:DNA helicase complex"/>
    <property type="evidence" value="ECO:0007669"/>
    <property type="project" value="TreeGrafter"/>
</dbReference>
<accession>A0A943YZ95</accession>
<evidence type="ECO:0000256" key="6">
    <source>
        <dbReference type="ARBA" id="ARBA00023235"/>
    </source>
</evidence>
<dbReference type="InterPro" id="IPR014016">
    <property type="entry name" value="UvrD-like_ATP-bd"/>
</dbReference>
<keyword evidence="6" id="KW-0413">Isomerase</keyword>
<dbReference type="GO" id="GO:0003677">
    <property type="term" value="F:DNA binding"/>
    <property type="evidence" value="ECO:0007669"/>
    <property type="project" value="UniProtKB-KW"/>
</dbReference>
<dbReference type="CDD" id="cd17932">
    <property type="entry name" value="DEXQc_UvrD"/>
    <property type="match status" value="1"/>
</dbReference>
<evidence type="ECO:0000313" key="13">
    <source>
        <dbReference type="Proteomes" id="UP000727506"/>
    </source>
</evidence>
<dbReference type="EMBL" id="JAGZSV010000126">
    <property type="protein sequence ID" value="MBS6941162.1"/>
    <property type="molecule type" value="Genomic_DNA"/>
</dbReference>
<evidence type="ECO:0000256" key="5">
    <source>
        <dbReference type="ARBA" id="ARBA00023125"/>
    </source>
</evidence>
<reference evidence="12" key="1">
    <citation type="submission" date="2021-02" db="EMBL/GenBank/DDBJ databases">
        <title>Infant gut strain persistence is associated with maternal origin, phylogeny, and functional potential including surface adhesion and iron acquisition.</title>
        <authorList>
            <person name="Lou Y.C."/>
        </authorList>
    </citation>
    <scope>NUCLEOTIDE SEQUENCE</scope>
    <source>
        <strain evidence="12">L2_039_000G1_dasL2_039_000G1_concoct_11</strain>
    </source>
</reference>
<dbReference type="Gene3D" id="1.10.10.160">
    <property type="match status" value="1"/>
</dbReference>
<gene>
    <name evidence="12" type="ORF">KH142_06770</name>
</gene>
<comment type="catalytic activity">
    <reaction evidence="9">
        <text>ATP + H2O = ADP + phosphate + H(+)</text>
        <dbReference type="Rhea" id="RHEA:13065"/>
        <dbReference type="ChEBI" id="CHEBI:15377"/>
        <dbReference type="ChEBI" id="CHEBI:15378"/>
        <dbReference type="ChEBI" id="CHEBI:30616"/>
        <dbReference type="ChEBI" id="CHEBI:43474"/>
        <dbReference type="ChEBI" id="CHEBI:456216"/>
        <dbReference type="EC" id="5.6.2.4"/>
    </reaction>
</comment>
<name>A0A943YZ95_9ACTN</name>
<protein>
    <recommendedName>
        <fullName evidence="8">DNA 3'-5' helicase</fullName>
        <ecNumber evidence="8">5.6.2.4</ecNumber>
    </recommendedName>
</protein>
<evidence type="ECO:0000256" key="9">
    <source>
        <dbReference type="ARBA" id="ARBA00048988"/>
    </source>
</evidence>
<feature type="binding site" evidence="10">
    <location>
        <begin position="26"/>
        <end position="33"/>
    </location>
    <ligand>
        <name>ATP</name>
        <dbReference type="ChEBI" id="CHEBI:30616"/>
    </ligand>
</feature>
<dbReference type="SUPFAM" id="SSF52540">
    <property type="entry name" value="P-loop containing nucleoside triphosphate hydrolases"/>
    <property type="match status" value="1"/>
</dbReference>
<keyword evidence="5" id="KW-0238">DNA-binding</keyword>
<dbReference type="GO" id="GO:0009314">
    <property type="term" value="P:response to radiation"/>
    <property type="evidence" value="ECO:0007669"/>
    <property type="project" value="UniProtKB-ARBA"/>
</dbReference>
<comment type="caution">
    <text evidence="12">The sequence shown here is derived from an EMBL/GenBank/DDBJ whole genome shotgun (WGS) entry which is preliminary data.</text>
</comment>
<keyword evidence="3 10" id="KW-0347">Helicase</keyword>
<dbReference type="InterPro" id="IPR000212">
    <property type="entry name" value="DNA_helicase_UvrD/REP"/>
</dbReference>
<evidence type="ECO:0000256" key="1">
    <source>
        <dbReference type="ARBA" id="ARBA00022741"/>
    </source>
</evidence>
<dbReference type="PROSITE" id="PS51198">
    <property type="entry name" value="UVRD_HELICASE_ATP_BIND"/>
    <property type="match status" value="1"/>
</dbReference>
<sequence>MVDIDSLNDAQREAVLCTEGPLLVLAGAGSGKTRVLTYRIAHMLGDLGVQPWQILAITFTNKAAAEMRERLGKLVGPAARGMWVSTFHSMCVRMLRTDCEKLGFDKGFTIYDDDDSKRLVKDIMAEFDIDPKRWPINAIRNRISTAKNELIVPGDFEQQAHDPSAKVAARVYKRLQ</sequence>
<proteinExistence type="predicted"/>
<dbReference type="PANTHER" id="PTHR11070:SF2">
    <property type="entry name" value="ATP-DEPENDENT DNA HELICASE SRS2"/>
    <property type="match status" value="1"/>
</dbReference>
<evidence type="ECO:0000256" key="3">
    <source>
        <dbReference type="ARBA" id="ARBA00022806"/>
    </source>
</evidence>
<dbReference type="GO" id="GO:0043138">
    <property type="term" value="F:3'-5' DNA helicase activity"/>
    <property type="evidence" value="ECO:0007669"/>
    <property type="project" value="UniProtKB-EC"/>
</dbReference>
<dbReference type="FunFam" id="1.10.10.160:FF:000001">
    <property type="entry name" value="ATP-dependent DNA helicase"/>
    <property type="match status" value="1"/>
</dbReference>
<dbReference type="InterPro" id="IPR013986">
    <property type="entry name" value="DExx_box_DNA_helicase_dom_sf"/>
</dbReference>
<organism evidence="12 13">
    <name type="scientific">Slackia piriformis</name>
    <dbReference type="NCBI Taxonomy" id="626934"/>
    <lineage>
        <taxon>Bacteria</taxon>
        <taxon>Bacillati</taxon>
        <taxon>Actinomycetota</taxon>
        <taxon>Coriobacteriia</taxon>
        <taxon>Eggerthellales</taxon>
        <taxon>Eggerthellaceae</taxon>
        <taxon>Slackia</taxon>
    </lineage>
</organism>
<evidence type="ECO:0000256" key="2">
    <source>
        <dbReference type="ARBA" id="ARBA00022801"/>
    </source>
</evidence>
<dbReference type="PANTHER" id="PTHR11070">
    <property type="entry name" value="UVRD / RECB / PCRA DNA HELICASE FAMILY MEMBER"/>
    <property type="match status" value="1"/>
</dbReference>
<keyword evidence="2 10" id="KW-0378">Hydrolase</keyword>
<dbReference type="EC" id="5.6.2.4" evidence="8"/>
<evidence type="ECO:0000313" key="12">
    <source>
        <dbReference type="EMBL" id="MBS6941162.1"/>
    </source>
</evidence>
<dbReference type="GO" id="GO:0005524">
    <property type="term" value="F:ATP binding"/>
    <property type="evidence" value="ECO:0007669"/>
    <property type="project" value="UniProtKB-UniRule"/>
</dbReference>
<evidence type="ECO:0000256" key="10">
    <source>
        <dbReference type="PROSITE-ProRule" id="PRU00560"/>
    </source>
</evidence>
<dbReference type="Gene3D" id="3.40.50.300">
    <property type="entry name" value="P-loop containing nucleotide triphosphate hydrolases"/>
    <property type="match status" value="1"/>
</dbReference>
<evidence type="ECO:0000259" key="11">
    <source>
        <dbReference type="PROSITE" id="PS51198"/>
    </source>
</evidence>
<evidence type="ECO:0000256" key="4">
    <source>
        <dbReference type="ARBA" id="ARBA00022840"/>
    </source>
</evidence>
<dbReference type="Pfam" id="PF00580">
    <property type="entry name" value="UvrD-helicase"/>
    <property type="match status" value="1"/>
</dbReference>
<dbReference type="AlphaFoldDB" id="A0A943YZ95"/>
<dbReference type="GO" id="GO:0016787">
    <property type="term" value="F:hydrolase activity"/>
    <property type="evidence" value="ECO:0007669"/>
    <property type="project" value="UniProtKB-UniRule"/>
</dbReference>
<comment type="catalytic activity">
    <reaction evidence="7">
        <text>Couples ATP hydrolysis with the unwinding of duplex DNA by translocating in the 3'-5' direction.</text>
        <dbReference type="EC" id="5.6.2.4"/>
    </reaction>
</comment>
<dbReference type="InterPro" id="IPR027417">
    <property type="entry name" value="P-loop_NTPase"/>
</dbReference>
<evidence type="ECO:0000256" key="8">
    <source>
        <dbReference type="ARBA" id="ARBA00034808"/>
    </source>
</evidence>